<proteinExistence type="predicted"/>
<dbReference type="InterPro" id="IPR005586">
    <property type="entry name" value="ABC_trans_aux"/>
</dbReference>
<evidence type="ECO:0000259" key="1">
    <source>
        <dbReference type="Pfam" id="PF03886"/>
    </source>
</evidence>
<dbReference type="SUPFAM" id="SSF159594">
    <property type="entry name" value="XCC0632-like"/>
    <property type="match status" value="1"/>
</dbReference>
<evidence type="ECO:0000313" key="4">
    <source>
        <dbReference type="Proteomes" id="UP000322084"/>
    </source>
</evidence>
<dbReference type="RefSeq" id="WP_149999776.1">
    <property type="nucleotide sequence ID" value="NZ_BKCM01000001.1"/>
</dbReference>
<reference evidence="4 5" key="1">
    <citation type="submission" date="2019-09" db="EMBL/GenBank/DDBJ databases">
        <title>NBRP : Genome information of microbial organism related human and environment.</title>
        <authorList>
            <person name="Hattori M."/>
            <person name="Oshima K."/>
            <person name="Inaba H."/>
            <person name="Suda W."/>
            <person name="Sakamoto M."/>
            <person name="Iino T."/>
            <person name="Kitahara M."/>
            <person name="Oshida Y."/>
            <person name="Iida T."/>
            <person name="Kudo T."/>
            <person name="Itoh T."/>
            <person name="Ohkuma M."/>
        </authorList>
    </citation>
    <scope>NUCLEOTIDE SEQUENCE [LARGE SCALE GENOMIC DNA]</scope>
    <source>
        <strain evidence="2 4">Hi-2</strain>
        <strain evidence="3 5">Mie-1</strain>
    </source>
</reference>
<dbReference type="EMBL" id="BKCL01000002">
    <property type="protein sequence ID" value="GEQ97249.1"/>
    <property type="molecule type" value="Genomic_DNA"/>
</dbReference>
<accession>A0A5A7MQW6</accession>
<dbReference type="Gene3D" id="3.40.50.10610">
    <property type="entry name" value="ABC-type transport auxiliary lipoprotein component"/>
    <property type="match status" value="1"/>
</dbReference>
<dbReference type="Proteomes" id="UP000325187">
    <property type="component" value="Unassembled WGS sequence"/>
</dbReference>
<dbReference type="Proteomes" id="UP000322084">
    <property type="component" value="Unassembled WGS sequence"/>
</dbReference>
<organism evidence="2 4">
    <name type="scientific">Iodidimonas gelatinilytica</name>
    <dbReference type="NCBI Taxonomy" id="1236966"/>
    <lineage>
        <taxon>Bacteria</taxon>
        <taxon>Pseudomonadati</taxon>
        <taxon>Pseudomonadota</taxon>
        <taxon>Alphaproteobacteria</taxon>
        <taxon>Iodidimonadales</taxon>
        <taxon>Iodidimonadaceae</taxon>
        <taxon>Iodidimonas</taxon>
    </lineage>
</organism>
<sequence length="232" mass="25531">MTHFMRCFNGCFIRRSVRSSLLSVALALPLSGCGGLVDLGQNGPPPSIFTLEPLPRADKDDQRAPLIFVEEPQLSGALDTTRIAVRRGANRFEYLAVARWEERTSRLLQRYVARSLDNRAGLEAVGDFNIDLPVGYRLRLDVRNFEAQTDADRADGLTVRVNWVAMIIEATSSKIIGQRNLVADRQAASDSPSDVIAAYNAATDMAVKDLAIWLGEVLGRQDDAQNAALDRS</sequence>
<accession>A0A5A7MWY4</accession>
<evidence type="ECO:0000313" key="5">
    <source>
        <dbReference type="Proteomes" id="UP000325187"/>
    </source>
</evidence>
<dbReference type="EMBL" id="BKCM01000001">
    <property type="protein sequence ID" value="GEQ99578.1"/>
    <property type="molecule type" value="Genomic_DNA"/>
</dbReference>
<protein>
    <recommendedName>
        <fullName evidence="1">ABC-type transport auxiliary lipoprotein component domain-containing protein</fullName>
    </recommendedName>
</protein>
<keyword evidence="5" id="KW-1185">Reference proteome</keyword>
<gene>
    <name evidence="2" type="ORF">JCM17844_08860</name>
    <name evidence="3" type="ORF">JCM17845_02020</name>
</gene>
<dbReference type="Pfam" id="PF03886">
    <property type="entry name" value="ABC_trans_aux"/>
    <property type="match status" value="1"/>
</dbReference>
<evidence type="ECO:0000313" key="3">
    <source>
        <dbReference type="EMBL" id="GEQ99578.1"/>
    </source>
</evidence>
<feature type="domain" description="ABC-type transport auxiliary lipoprotein component" evidence="1">
    <location>
        <begin position="50"/>
        <end position="211"/>
    </location>
</feature>
<name>A0A5A7MQW6_9PROT</name>
<evidence type="ECO:0000313" key="2">
    <source>
        <dbReference type="EMBL" id="GEQ97249.1"/>
    </source>
</evidence>
<comment type="caution">
    <text evidence="2">The sequence shown here is derived from an EMBL/GenBank/DDBJ whole genome shotgun (WGS) entry which is preliminary data.</text>
</comment>
<dbReference type="AlphaFoldDB" id="A0A5A7MQW6"/>